<organism evidence="3">
    <name type="scientific">Brugia pahangi</name>
    <name type="common">Filarial nematode worm</name>
    <dbReference type="NCBI Taxonomy" id="6280"/>
    <lineage>
        <taxon>Eukaryota</taxon>
        <taxon>Metazoa</taxon>
        <taxon>Ecdysozoa</taxon>
        <taxon>Nematoda</taxon>
        <taxon>Chromadorea</taxon>
        <taxon>Rhabditida</taxon>
        <taxon>Spirurina</taxon>
        <taxon>Spiruromorpha</taxon>
        <taxon>Filarioidea</taxon>
        <taxon>Onchocercidae</taxon>
        <taxon>Brugia</taxon>
    </lineage>
</organism>
<evidence type="ECO:0000313" key="2">
    <source>
        <dbReference type="Proteomes" id="UP000278627"/>
    </source>
</evidence>
<gene>
    <name evidence="1" type="ORF">BPAG_LOCUS6325</name>
</gene>
<name>A0A0N4TDS4_BRUPA</name>
<reference evidence="1 2" key="2">
    <citation type="submission" date="2018-11" db="EMBL/GenBank/DDBJ databases">
        <authorList>
            <consortium name="Pathogen Informatics"/>
        </authorList>
    </citation>
    <scope>NUCLEOTIDE SEQUENCE [LARGE SCALE GENOMIC DNA]</scope>
</reference>
<reference evidence="3" key="1">
    <citation type="submission" date="2017-02" db="UniProtKB">
        <authorList>
            <consortium name="WormBaseParasite"/>
        </authorList>
    </citation>
    <scope>IDENTIFICATION</scope>
</reference>
<evidence type="ECO:0000313" key="1">
    <source>
        <dbReference type="EMBL" id="VDN87511.1"/>
    </source>
</evidence>
<dbReference type="EMBL" id="UZAD01005653">
    <property type="protein sequence ID" value="VDN87511.1"/>
    <property type="molecule type" value="Genomic_DNA"/>
</dbReference>
<dbReference type="WBParaSite" id="BPAG_0000636201-mRNA-1">
    <property type="protein sequence ID" value="BPAG_0000636201-mRNA-1"/>
    <property type="gene ID" value="BPAG_0000636201"/>
</dbReference>
<protein>
    <submittedName>
        <fullName evidence="1 3">Uncharacterized protein</fullName>
    </submittedName>
</protein>
<dbReference type="Proteomes" id="UP000278627">
    <property type="component" value="Unassembled WGS sequence"/>
</dbReference>
<keyword evidence="2" id="KW-1185">Reference proteome</keyword>
<proteinExistence type="predicted"/>
<evidence type="ECO:0000313" key="3">
    <source>
        <dbReference type="WBParaSite" id="BPAG_0000636201-mRNA-1"/>
    </source>
</evidence>
<accession>A0A0N4TDS4</accession>
<sequence>MENGIFHGMLMNLWKFHRYQKVRMFIKQKMQHEIKLIIWKWLGNELLEVLVLLD</sequence>
<dbReference type="AlphaFoldDB" id="A0A0N4TDS4"/>